<feature type="domain" description="NADH:quinone oxidoreductase/Mrp antiporter transmembrane" evidence="7">
    <location>
        <begin position="117"/>
        <end position="379"/>
    </location>
</feature>
<dbReference type="InParanoid" id="Q5JDL7"/>
<dbReference type="RefSeq" id="WP_011249576.1">
    <property type="nucleotide sequence ID" value="NC_006624.1"/>
</dbReference>
<dbReference type="AlphaFoldDB" id="Q5JDL7"/>
<evidence type="ECO:0000256" key="1">
    <source>
        <dbReference type="ARBA" id="ARBA00004651"/>
    </source>
</evidence>
<feature type="transmembrane region" description="Helical" evidence="6">
    <location>
        <begin position="68"/>
        <end position="89"/>
    </location>
</feature>
<dbReference type="PATRIC" id="fig|69014.16.peg.606"/>
<proteinExistence type="predicted"/>
<evidence type="ECO:0000313" key="8">
    <source>
        <dbReference type="EMBL" id="BAD84814.1"/>
    </source>
</evidence>
<name>Q5JDL7_THEKO</name>
<accession>Q5JDL7</accession>
<feature type="transmembrane region" description="Helical" evidence="6">
    <location>
        <begin position="416"/>
        <end position="436"/>
    </location>
</feature>
<dbReference type="InterPro" id="IPR003918">
    <property type="entry name" value="NADH_UbQ_OxRdtase"/>
</dbReference>
<feature type="transmembrane region" description="Helical" evidence="6">
    <location>
        <begin position="123"/>
        <end position="141"/>
    </location>
</feature>
<dbReference type="PhylomeDB" id="Q5JDL7"/>
<evidence type="ECO:0000256" key="4">
    <source>
        <dbReference type="ARBA" id="ARBA00022989"/>
    </source>
</evidence>
<evidence type="ECO:0000256" key="6">
    <source>
        <dbReference type="SAM" id="Phobius"/>
    </source>
</evidence>
<feature type="transmembrane region" description="Helical" evidence="6">
    <location>
        <begin position="153"/>
        <end position="174"/>
    </location>
</feature>
<dbReference type="PANTHER" id="PTHR42703:SF1">
    <property type="entry name" value="NA(+)_H(+) ANTIPORTER SUBUNIT D1"/>
    <property type="match status" value="1"/>
</dbReference>
<evidence type="ECO:0000256" key="2">
    <source>
        <dbReference type="ARBA" id="ARBA00022475"/>
    </source>
</evidence>
<dbReference type="HOGENOM" id="CLU_007100_9_5_2"/>
<feature type="transmembrane region" description="Helical" evidence="6">
    <location>
        <begin position="29"/>
        <end position="48"/>
    </location>
</feature>
<sequence>MDLIAVLVALPLLFAFLTALTIPLRTEKYARYFFLAGALFPWLVYLLVGERSEVVGGWPRMGGIEVALDTYNSLLVLGELILFSAVALYSIDYFKKDVKPLVLLLLVHAGLLGAFISRDLFNFYIFMEIASVSAFALVGFSGRKDALKAAYKYLMLSLLASYFFVFSIGIIYLKTGYLNLELISKSPLSPEVEAAVAVAFTSLLLKAGIFPLHLWLPDAHANAPSPVSALLSGAVVKAPAYGMVLLSLHFPFSGVLRTVLLGTAFASMLFGVALALMQKDIKRLLAYHTVSQMGYVLLGIATLNPLGAVYYAFAHMLFKGGLFLSAGAMVDKAGTRELDKLSYRGDPLLMTSVLMLSLAIGGIWPFVGSPAKAALLKGLPYGRELFYAAGLGTLTSFTKLNYYLMKGKGGQHGFTVLPSFMMALTAFFAGISLGGSPKAMDAYLLLGGVALFMLLKKSGLLGVKLPRTEITPKEINVGAVIFAIFLLLLLHLSQG</sequence>
<keyword evidence="4 6" id="KW-1133">Transmembrane helix</keyword>
<dbReference type="PANTHER" id="PTHR42703">
    <property type="entry name" value="NADH DEHYDROGENASE"/>
    <property type="match status" value="1"/>
</dbReference>
<evidence type="ECO:0000256" key="5">
    <source>
        <dbReference type="ARBA" id="ARBA00023136"/>
    </source>
</evidence>
<dbReference type="InterPro" id="IPR050586">
    <property type="entry name" value="CPA3_Na-H_Antiporter_D"/>
</dbReference>
<dbReference type="Pfam" id="PF00361">
    <property type="entry name" value="Proton_antipo_M"/>
    <property type="match status" value="1"/>
</dbReference>
<feature type="transmembrane region" description="Helical" evidence="6">
    <location>
        <begin position="101"/>
        <end position="117"/>
    </location>
</feature>
<feature type="transmembrane region" description="Helical" evidence="6">
    <location>
        <begin position="475"/>
        <end position="493"/>
    </location>
</feature>
<dbReference type="STRING" id="69014.TK0625"/>
<dbReference type="KEGG" id="tko:TK0625"/>
<keyword evidence="5 6" id="KW-0472">Membrane</keyword>
<dbReference type="Proteomes" id="UP000000536">
    <property type="component" value="Chromosome"/>
</dbReference>
<dbReference type="GeneID" id="78447140"/>
<dbReference type="GO" id="GO:0042773">
    <property type="term" value="P:ATP synthesis coupled electron transport"/>
    <property type="evidence" value="ECO:0007669"/>
    <property type="project" value="InterPro"/>
</dbReference>
<reference evidence="8 9" key="1">
    <citation type="journal article" date="2005" name="Genome Res.">
        <title>Complete genome sequence of the hyperthermophilic archaeon Thermococcus kodakaraensis KOD1 and comparison with Pyrococcus genomes.</title>
        <authorList>
            <person name="Fukui T."/>
            <person name="Atomi H."/>
            <person name="Kanai T."/>
            <person name="Matsumi R."/>
            <person name="Fujiwara S."/>
            <person name="Imanaka T."/>
        </authorList>
    </citation>
    <scope>NUCLEOTIDE SEQUENCE [LARGE SCALE GENOMIC DNA]</scope>
    <source>
        <strain evidence="9">ATCC BAA-918 / JCM 12380 / KOD1</strain>
    </source>
</reference>
<feature type="transmembrane region" description="Helical" evidence="6">
    <location>
        <begin position="194"/>
        <end position="216"/>
    </location>
</feature>
<dbReference type="NCBIfam" id="NF006237">
    <property type="entry name" value="PRK08375.1-2"/>
    <property type="match status" value="1"/>
</dbReference>
<dbReference type="EMBL" id="AP006878">
    <property type="protein sequence ID" value="BAD84814.1"/>
    <property type="molecule type" value="Genomic_DNA"/>
</dbReference>
<keyword evidence="3 6" id="KW-0812">Transmembrane</keyword>
<keyword evidence="2" id="KW-1003">Cell membrane</keyword>
<feature type="transmembrane region" description="Helical" evidence="6">
    <location>
        <begin position="228"/>
        <end position="248"/>
    </location>
</feature>
<feature type="transmembrane region" description="Helical" evidence="6">
    <location>
        <begin position="442"/>
        <end position="463"/>
    </location>
</feature>
<comment type="subcellular location">
    <subcellularLocation>
        <location evidence="1">Cell membrane</location>
        <topology evidence="1">Multi-pass membrane protein</topology>
    </subcellularLocation>
</comment>
<dbReference type="GO" id="GO:0008137">
    <property type="term" value="F:NADH dehydrogenase (ubiquinone) activity"/>
    <property type="evidence" value="ECO:0007669"/>
    <property type="project" value="InterPro"/>
</dbReference>
<feature type="transmembrane region" description="Helical" evidence="6">
    <location>
        <begin position="348"/>
        <end position="366"/>
    </location>
</feature>
<dbReference type="PRINTS" id="PR01437">
    <property type="entry name" value="NUOXDRDTASE4"/>
</dbReference>
<evidence type="ECO:0000259" key="7">
    <source>
        <dbReference type="Pfam" id="PF00361"/>
    </source>
</evidence>
<organism evidence="8 9">
    <name type="scientific">Thermococcus kodakarensis (strain ATCC BAA-918 / JCM 12380 / KOD1)</name>
    <name type="common">Pyrococcus kodakaraensis (strain KOD1)</name>
    <dbReference type="NCBI Taxonomy" id="69014"/>
    <lineage>
        <taxon>Archaea</taxon>
        <taxon>Methanobacteriati</taxon>
        <taxon>Methanobacteriota</taxon>
        <taxon>Thermococci</taxon>
        <taxon>Thermococcales</taxon>
        <taxon>Thermococcaceae</taxon>
        <taxon>Thermococcus</taxon>
    </lineage>
</organism>
<keyword evidence="9" id="KW-1185">Reference proteome</keyword>
<gene>
    <name evidence="8" type="ordered locus">TK0625</name>
</gene>
<evidence type="ECO:0000313" key="9">
    <source>
        <dbReference type="Proteomes" id="UP000000536"/>
    </source>
</evidence>
<protein>
    <submittedName>
        <fullName evidence="8">Multisubunit sodium/hydrogen antiporter, MnhD subunit</fullName>
    </submittedName>
</protein>
<dbReference type="eggNOG" id="arCOG01541">
    <property type="taxonomic scope" value="Archaea"/>
</dbReference>
<dbReference type="EnsemblBacteria" id="BAD84814">
    <property type="protein sequence ID" value="BAD84814"/>
    <property type="gene ID" value="TK0625"/>
</dbReference>
<feature type="transmembrane region" description="Helical" evidence="6">
    <location>
        <begin position="254"/>
        <end position="277"/>
    </location>
</feature>
<evidence type="ECO:0000256" key="3">
    <source>
        <dbReference type="ARBA" id="ARBA00022692"/>
    </source>
</evidence>
<dbReference type="GO" id="GO:0005886">
    <property type="term" value="C:plasma membrane"/>
    <property type="evidence" value="ECO:0007669"/>
    <property type="project" value="UniProtKB-SubCell"/>
</dbReference>
<feature type="transmembrane region" description="Helical" evidence="6">
    <location>
        <begin position="6"/>
        <end position="22"/>
    </location>
</feature>
<dbReference type="InterPro" id="IPR001750">
    <property type="entry name" value="ND/Mrp_TM"/>
</dbReference>